<evidence type="ECO:0000256" key="2">
    <source>
        <dbReference type="ARBA" id="ARBA00016082"/>
    </source>
</evidence>
<evidence type="ECO:0000256" key="9">
    <source>
        <dbReference type="SAM" id="MobiDB-lite"/>
    </source>
</evidence>
<dbReference type="Gene3D" id="1.10.443.10">
    <property type="entry name" value="Intergrase catalytic core"/>
    <property type="match status" value="1"/>
</dbReference>
<evidence type="ECO:0000256" key="7">
    <source>
        <dbReference type="ARBA" id="ARBA00023172"/>
    </source>
</evidence>
<keyword evidence="7" id="KW-0233">DNA recombination</keyword>
<evidence type="ECO:0000313" key="12">
    <source>
        <dbReference type="Proteomes" id="UP000593603"/>
    </source>
</evidence>
<protein>
    <recommendedName>
        <fullName evidence="2">Integrase</fullName>
    </recommendedName>
</protein>
<evidence type="ECO:0000256" key="4">
    <source>
        <dbReference type="ARBA" id="ARBA00022801"/>
    </source>
</evidence>
<feature type="region of interest" description="Disordered" evidence="9">
    <location>
        <begin position="338"/>
        <end position="358"/>
    </location>
</feature>
<name>A0A7S6R6W4_9CAUD</name>
<keyword evidence="12" id="KW-1185">Reference proteome</keyword>
<evidence type="ECO:0000256" key="5">
    <source>
        <dbReference type="ARBA" id="ARBA00022908"/>
    </source>
</evidence>
<dbReference type="GO" id="GO:0015074">
    <property type="term" value="P:DNA integration"/>
    <property type="evidence" value="ECO:0007669"/>
    <property type="project" value="UniProtKB-KW"/>
</dbReference>
<dbReference type="CDD" id="cd00796">
    <property type="entry name" value="INT_Rci_Hp1_C"/>
    <property type="match status" value="1"/>
</dbReference>
<organism evidence="11 12">
    <name type="scientific">Rhizobium phage Pasto</name>
    <dbReference type="NCBI Taxonomy" id="2767575"/>
    <lineage>
        <taxon>Viruses</taxon>
        <taxon>Duplodnaviria</taxon>
        <taxon>Heunggongvirae</taxon>
        <taxon>Uroviricota</taxon>
        <taxon>Caudoviricetes</taxon>
        <taxon>Autographivirales</taxon>
        <taxon>Autographivirales incertae sedis</taxon>
        <taxon>Pastovirus</taxon>
        <taxon>Pastovirus pasto</taxon>
    </lineage>
</organism>
<keyword evidence="8" id="KW-1179">Viral genome integration</keyword>
<dbReference type="SUPFAM" id="SSF56349">
    <property type="entry name" value="DNA breaking-rejoining enzymes"/>
    <property type="match status" value="1"/>
</dbReference>
<comment type="similarity">
    <text evidence="1">Belongs to the 'phage' integrase family.</text>
</comment>
<dbReference type="PROSITE" id="PS51898">
    <property type="entry name" value="TYR_RECOMBINASE"/>
    <property type="match status" value="1"/>
</dbReference>
<dbReference type="InterPro" id="IPR011010">
    <property type="entry name" value="DNA_brk_join_enz"/>
</dbReference>
<dbReference type="Proteomes" id="UP000593603">
    <property type="component" value="Segment"/>
</dbReference>
<dbReference type="Pfam" id="PF00589">
    <property type="entry name" value="Phage_integrase"/>
    <property type="match status" value="1"/>
</dbReference>
<evidence type="ECO:0000256" key="8">
    <source>
        <dbReference type="ARBA" id="ARBA00023195"/>
    </source>
</evidence>
<dbReference type="GO" id="GO:0016787">
    <property type="term" value="F:hydrolase activity"/>
    <property type="evidence" value="ECO:0007669"/>
    <property type="project" value="UniProtKB-KW"/>
</dbReference>
<keyword evidence="6" id="KW-0238">DNA-binding</keyword>
<evidence type="ECO:0000256" key="6">
    <source>
        <dbReference type="ARBA" id="ARBA00023125"/>
    </source>
</evidence>
<dbReference type="Gene3D" id="1.10.150.130">
    <property type="match status" value="1"/>
</dbReference>
<dbReference type="GO" id="GO:0075713">
    <property type="term" value="P:establishment of integrated proviral latency"/>
    <property type="evidence" value="ECO:0007669"/>
    <property type="project" value="UniProtKB-KW"/>
</dbReference>
<evidence type="ECO:0000313" key="11">
    <source>
        <dbReference type="EMBL" id="QOV06083.1"/>
    </source>
</evidence>
<keyword evidence="3" id="KW-0808">Transferase</keyword>
<evidence type="ECO:0000259" key="10">
    <source>
        <dbReference type="PROSITE" id="PS51898"/>
    </source>
</evidence>
<dbReference type="InterPro" id="IPR013762">
    <property type="entry name" value="Integrase-like_cat_sf"/>
</dbReference>
<keyword evidence="8" id="KW-1160">Virus entry into host cell</keyword>
<keyword evidence="5" id="KW-0229">DNA integration</keyword>
<dbReference type="GO" id="GO:0003677">
    <property type="term" value="F:DNA binding"/>
    <property type="evidence" value="ECO:0007669"/>
    <property type="project" value="UniProtKB-KW"/>
</dbReference>
<feature type="domain" description="Tyr recombinase" evidence="10">
    <location>
        <begin position="165"/>
        <end position="336"/>
    </location>
</feature>
<reference evidence="11 12" key="1">
    <citation type="submission" date="2020-07" db="EMBL/GenBank/DDBJ databases">
        <title>Complete genome sequence of Rhizobium japonicum phage Pasto.</title>
        <authorList>
            <person name="Manuel N.S."/>
            <person name="Ravindran A."/>
            <person name="Newkirk H."/>
            <person name="Gonzalez C."/>
            <person name="Young R."/>
            <person name="Liu M."/>
        </authorList>
    </citation>
    <scope>NUCLEOTIDE SEQUENCE [LARGE SCALE GENOMIC DNA]</scope>
</reference>
<dbReference type="GO" id="GO:0006310">
    <property type="term" value="P:DNA recombination"/>
    <property type="evidence" value="ECO:0007669"/>
    <property type="project" value="UniProtKB-KW"/>
</dbReference>
<evidence type="ECO:0000256" key="3">
    <source>
        <dbReference type="ARBA" id="ARBA00022679"/>
    </source>
</evidence>
<evidence type="ECO:0000256" key="1">
    <source>
        <dbReference type="ARBA" id="ARBA00008857"/>
    </source>
</evidence>
<dbReference type="InterPro" id="IPR050090">
    <property type="entry name" value="Tyrosine_recombinase_XerCD"/>
</dbReference>
<gene>
    <name evidence="11" type="ORF">CPT_Pasto_008</name>
</gene>
<dbReference type="InterPro" id="IPR002104">
    <property type="entry name" value="Integrase_catalytic"/>
</dbReference>
<dbReference type="InterPro" id="IPR010998">
    <property type="entry name" value="Integrase_recombinase_N"/>
</dbReference>
<accession>A0A7S6R6W4</accession>
<dbReference type="PANTHER" id="PTHR30349:SF64">
    <property type="entry name" value="PROPHAGE INTEGRASE INTD-RELATED"/>
    <property type="match status" value="1"/>
</dbReference>
<proteinExistence type="inferred from homology"/>
<keyword evidence="4" id="KW-0378">Hydrolase</keyword>
<dbReference type="GO" id="GO:0016740">
    <property type="term" value="F:transferase activity"/>
    <property type="evidence" value="ECO:0007669"/>
    <property type="project" value="UniProtKB-KW"/>
</dbReference>
<dbReference type="EMBL" id="MT708545">
    <property type="protein sequence ID" value="QOV06083.1"/>
    <property type="molecule type" value="Genomic_DNA"/>
</dbReference>
<dbReference type="GO" id="GO:0044826">
    <property type="term" value="P:viral genome integration into host DNA"/>
    <property type="evidence" value="ECO:0007669"/>
    <property type="project" value="UniProtKB-KW"/>
</dbReference>
<dbReference type="PANTHER" id="PTHR30349">
    <property type="entry name" value="PHAGE INTEGRASE-RELATED"/>
    <property type="match status" value="1"/>
</dbReference>
<sequence>MARQRGNRWQANVMLADGTRTRPTFATEAEANAWEAAARLAVEQGKPIPNILNTHKAGSKTRDLALLGPCFDFVKRTVWSSQARGGVAQIRNGQTAVDYWGRNKPLNEITSADIADWKVDLADEGLAPSYVNKKIAALSKILKTAHDAGAIDKMPSIKWNAVEKTRFRFLDEQEEKVLLAYWSANNDQDNYDLTVALIDTGARCFSEMMKAAWEDFGPQFSTVTFWKTKTKRPRTVPLTKRVREILARRQKLEAKHLKGPFTNMNEHKMRSRWDTMRAVLDFQDVTPHVLRHTCCTRLVLAGVDIKRVMEWMGHSAIVTTMRYMQMKPRGLEDILHVLEGTTPKPKKKREKSPLEASA</sequence>